<evidence type="ECO:0000256" key="3">
    <source>
        <dbReference type="SAM" id="MobiDB-lite"/>
    </source>
</evidence>
<dbReference type="PANTHER" id="PTHR16305">
    <property type="entry name" value="TESTICULAR SOLUBLE ADENYLYL CYCLASE"/>
    <property type="match status" value="1"/>
</dbReference>
<dbReference type="InterPro" id="IPR027417">
    <property type="entry name" value="P-loop_NTPase"/>
</dbReference>
<dbReference type="InterPro" id="IPR041664">
    <property type="entry name" value="AAA_16"/>
</dbReference>
<organism evidence="5 6">
    <name type="scientific">Actinomadura keratinilytica</name>
    <dbReference type="NCBI Taxonomy" id="547461"/>
    <lineage>
        <taxon>Bacteria</taxon>
        <taxon>Bacillati</taxon>
        <taxon>Actinomycetota</taxon>
        <taxon>Actinomycetes</taxon>
        <taxon>Streptosporangiales</taxon>
        <taxon>Thermomonosporaceae</taxon>
        <taxon>Actinomadura</taxon>
    </lineage>
</organism>
<dbReference type="EMBL" id="BAABDO010000107">
    <property type="protein sequence ID" value="GAA4152911.1"/>
    <property type="molecule type" value="Genomic_DNA"/>
</dbReference>
<evidence type="ECO:0000256" key="1">
    <source>
        <dbReference type="ARBA" id="ARBA00022741"/>
    </source>
</evidence>
<dbReference type="Pfam" id="PF13191">
    <property type="entry name" value="AAA_16"/>
    <property type="match status" value="1"/>
</dbReference>
<feature type="domain" description="Orc1-like AAA ATPase" evidence="4">
    <location>
        <begin position="5"/>
        <end position="175"/>
    </location>
</feature>
<evidence type="ECO:0000313" key="6">
    <source>
        <dbReference type="Proteomes" id="UP001500266"/>
    </source>
</evidence>
<dbReference type="PANTHER" id="PTHR16305:SF35">
    <property type="entry name" value="TRANSCRIPTIONAL ACTIVATOR DOMAIN"/>
    <property type="match status" value="1"/>
</dbReference>
<keyword evidence="6" id="KW-1185">Reference proteome</keyword>
<dbReference type="Proteomes" id="UP001500266">
    <property type="component" value="Unassembled WGS sequence"/>
</dbReference>
<feature type="region of interest" description="Disordered" evidence="3">
    <location>
        <begin position="751"/>
        <end position="804"/>
    </location>
</feature>
<sequence>MTSTLLGRDHAAAVLRGEVDRAVASHGGLVLVAGEAGIGKTALVTEAMREAREKGVLVLGGSCWDSSSAPGYWPWTQVLRALRRSVDAAEWAAAESAAGGGLAVLLGESPVADGFPVYDAVTSALVAVAQRRPVAVAQRRPVAVALDDLHRADAASVRLLEFVAQHTWFERLLLVGTYRDVEAEWDGHPLRSLLPPLAAKATVVTPAGLGREEVGRLIHRTVGVRPDGALVAEVHRWTGGNPFFVEQAARLWHGGGSVNAVAPGVRDAVRRRLPLLPGAVARLPESAAVLGRDDDVAVLAAAIAEPVPRVRRRLAQAVAAGIGVARDGGRFAFVHDLVRETLYEALEDGDARRAHAAVVRAPAAAPAAAERLLPAEPAQHAYLAGDEIDPMCAVEHLRAAARDADRRLAHEESVGHLRRALERAPAERPAVRALISLELGRRPARDDAEAAWRVFERAAALAREAGDTALPARVALAVYPYRPPAPWQRLRVAVLEEAHRRMVLDGAPAPARLPPIRLAQELSAAVARQARGGDDETLLFSPWARHEALQGIGTAAERLALFEELTDLARRIGDTETAYLATSFRWVALLEQGDPRHLEYFHRSVAMAWHAETEMLRLGAHTDRCIVKALHGRFAEAEEHAAALADHACGSALAFTAPHFHWMIRLMQGRFDELAETHRALVECEHPYAELLEALTAVQRGGTAAALRLSAAAQDRQEPYPPAVAPLRLRLQAQAAAAAGDPERCDPIWRTRVSASSRADAAPRPVRRARRSGGPGRRTARRPPGPRGRGGRRPTAARCSRTPR</sequence>
<keyword evidence="1" id="KW-0547">Nucleotide-binding</keyword>
<reference evidence="6" key="1">
    <citation type="journal article" date="2019" name="Int. J. Syst. Evol. Microbiol.">
        <title>The Global Catalogue of Microorganisms (GCM) 10K type strain sequencing project: providing services to taxonomists for standard genome sequencing and annotation.</title>
        <authorList>
            <consortium name="The Broad Institute Genomics Platform"/>
            <consortium name="The Broad Institute Genome Sequencing Center for Infectious Disease"/>
            <person name="Wu L."/>
            <person name="Ma J."/>
        </authorList>
    </citation>
    <scope>NUCLEOTIDE SEQUENCE [LARGE SCALE GENOMIC DNA]</scope>
    <source>
        <strain evidence="6">JCM 17316</strain>
    </source>
</reference>
<protein>
    <recommendedName>
        <fullName evidence="4">Orc1-like AAA ATPase domain-containing protein</fullName>
    </recommendedName>
</protein>
<evidence type="ECO:0000313" key="5">
    <source>
        <dbReference type="EMBL" id="GAA4152911.1"/>
    </source>
</evidence>
<comment type="caution">
    <text evidence="5">The sequence shown here is derived from an EMBL/GenBank/DDBJ whole genome shotgun (WGS) entry which is preliminary data.</text>
</comment>
<evidence type="ECO:0000256" key="2">
    <source>
        <dbReference type="ARBA" id="ARBA00022840"/>
    </source>
</evidence>
<gene>
    <name evidence="5" type="ORF">GCM10022416_51540</name>
</gene>
<keyword evidence="2" id="KW-0067">ATP-binding</keyword>
<dbReference type="SUPFAM" id="SSF52540">
    <property type="entry name" value="P-loop containing nucleoside triphosphate hydrolases"/>
    <property type="match status" value="1"/>
</dbReference>
<proteinExistence type="predicted"/>
<name>A0ABP7ZC07_9ACTN</name>
<accession>A0ABP7ZC07</accession>
<feature type="compositionally biased region" description="Low complexity" evidence="3">
    <location>
        <begin position="751"/>
        <end position="764"/>
    </location>
</feature>
<evidence type="ECO:0000259" key="4">
    <source>
        <dbReference type="Pfam" id="PF13191"/>
    </source>
</evidence>